<dbReference type="PANTHER" id="PTHR42878:SF7">
    <property type="entry name" value="SENSOR HISTIDINE KINASE GLRK"/>
    <property type="match status" value="1"/>
</dbReference>
<dbReference type="SUPFAM" id="SSF55781">
    <property type="entry name" value="GAF domain-like"/>
    <property type="match status" value="1"/>
</dbReference>
<keyword evidence="12" id="KW-1185">Reference proteome</keyword>
<dbReference type="GO" id="GO:0016301">
    <property type="term" value="F:kinase activity"/>
    <property type="evidence" value="ECO:0007669"/>
    <property type="project" value="UniProtKB-KW"/>
</dbReference>
<comment type="caution">
    <text evidence="11">The sequence shown here is derived from an EMBL/GenBank/DDBJ whole genome shotgun (WGS) entry which is preliminary data.</text>
</comment>
<evidence type="ECO:0000256" key="8">
    <source>
        <dbReference type="ARBA" id="ARBA00023012"/>
    </source>
</evidence>
<dbReference type="Pfam" id="PF02518">
    <property type="entry name" value="HATPase_c"/>
    <property type="match status" value="1"/>
</dbReference>
<keyword evidence="5" id="KW-0547">Nucleotide-binding</keyword>
<dbReference type="Gene3D" id="3.30.565.10">
    <property type="entry name" value="Histidine kinase-like ATPase, C-terminal domain"/>
    <property type="match status" value="1"/>
</dbReference>
<accession>A0ABT2WUD4</accession>
<keyword evidence="9" id="KW-0175">Coiled coil</keyword>
<dbReference type="CDD" id="cd00082">
    <property type="entry name" value="HisKA"/>
    <property type="match status" value="1"/>
</dbReference>
<evidence type="ECO:0000256" key="2">
    <source>
        <dbReference type="ARBA" id="ARBA00012438"/>
    </source>
</evidence>
<reference evidence="11 12" key="1">
    <citation type="submission" date="2022-10" db="EMBL/GenBank/DDBJ databases">
        <title>Ruegeria sp. nov., isolated from ocean surface water.</title>
        <authorList>
            <person name="He W."/>
            <person name="Wang L."/>
            <person name="Zhang D.-F."/>
        </authorList>
    </citation>
    <scope>NUCLEOTIDE SEQUENCE [LARGE SCALE GENOMIC DNA]</scope>
    <source>
        <strain evidence="11 12">WL0004</strain>
    </source>
</reference>
<dbReference type="PRINTS" id="PR00344">
    <property type="entry name" value="BCTRLSENSOR"/>
</dbReference>
<evidence type="ECO:0000313" key="12">
    <source>
        <dbReference type="Proteomes" id="UP001321014"/>
    </source>
</evidence>
<dbReference type="Pfam" id="PF00512">
    <property type="entry name" value="HisKA"/>
    <property type="match status" value="1"/>
</dbReference>
<dbReference type="SUPFAM" id="SSF47384">
    <property type="entry name" value="Homodimeric domain of signal transducing histidine kinase"/>
    <property type="match status" value="1"/>
</dbReference>
<protein>
    <recommendedName>
        <fullName evidence="2">histidine kinase</fullName>
        <ecNumber evidence="2">2.7.13.3</ecNumber>
    </recommendedName>
</protein>
<evidence type="ECO:0000256" key="4">
    <source>
        <dbReference type="ARBA" id="ARBA00022679"/>
    </source>
</evidence>
<keyword evidence="6 11" id="KW-0418">Kinase</keyword>
<dbReference type="SMART" id="SM00388">
    <property type="entry name" value="HisKA"/>
    <property type="match status" value="1"/>
</dbReference>
<evidence type="ECO:0000256" key="3">
    <source>
        <dbReference type="ARBA" id="ARBA00022553"/>
    </source>
</evidence>
<sequence>MLRRLIEALSLYLDTAFVAVTYGEGVPPTHARALYALRGQQAVHDLRYRLEETPCAQVYRGETVTIPCDIAELYPNEAAYEGYIGIPLRDTEEQTIGHLAIFSNDPIVETELATAIARIFAQRAEAELRRLAFEVERQEMIAELSDLNARLQRGFNRLRHENAQKTSLMGVIAHDLRGPLAAIIAQAELGQQHGVMEVPDLARIAVGFDKILNGAERMSDLILATLERVRAEGDALVLSYRTVDPSRLIDIAVAANCDDARRKNVALSFTTPEDSSIQVEADDTYLISAVDNLIRNAIKYTRPGGSVDVTMAVADGELSIVVTDTGQGLTQNDLQLVFGRFQTLSAIPTGGETATGLGLANVRQIMQAHNGAATAHSAGRDKGSRFCLNLPLRQPETPKPA</sequence>
<dbReference type="Gene3D" id="1.10.287.130">
    <property type="match status" value="1"/>
</dbReference>
<dbReference type="SUPFAM" id="SSF55874">
    <property type="entry name" value="ATPase domain of HSP90 chaperone/DNA topoisomerase II/histidine kinase"/>
    <property type="match status" value="1"/>
</dbReference>
<keyword evidence="3" id="KW-0597">Phosphoprotein</keyword>
<dbReference type="InterPro" id="IPR005467">
    <property type="entry name" value="His_kinase_dom"/>
</dbReference>
<proteinExistence type="predicted"/>
<dbReference type="Proteomes" id="UP001321014">
    <property type="component" value="Unassembled WGS sequence"/>
</dbReference>
<keyword evidence="7" id="KW-0067">ATP-binding</keyword>
<evidence type="ECO:0000256" key="1">
    <source>
        <dbReference type="ARBA" id="ARBA00000085"/>
    </source>
</evidence>
<dbReference type="InterPro" id="IPR004358">
    <property type="entry name" value="Sig_transdc_His_kin-like_C"/>
</dbReference>
<dbReference type="EC" id="2.7.13.3" evidence="2"/>
<evidence type="ECO:0000256" key="5">
    <source>
        <dbReference type="ARBA" id="ARBA00022741"/>
    </source>
</evidence>
<dbReference type="RefSeq" id="WP_263389448.1">
    <property type="nucleotide sequence ID" value="NZ_JAOVQN010000019.1"/>
</dbReference>
<dbReference type="CDD" id="cd00075">
    <property type="entry name" value="HATPase"/>
    <property type="match status" value="1"/>
</dbReference>
<evidence type="ECO:0000313" key="11">
    <source>
        <dbReference type="EMBL" id="MCU9839491.1"/>
    </source>
</evidence>
<dbReference type="InterPro" id="IPR003661">
    <property type="entry name" value="HisK_dim/P_dom"/>
</dbReference>
<feature type="coiled-coil region" evidence="9">
    <location>
        <begin position="121"/>
        <end position="161"/>
    </location>
</feature>
<keyword evidence="8" id="KW-0902">Two-component regulatory system</keyword>
<dbReference type="SMART" id="SM00387">
    <property type="entry name" value="HATPase_c"/>
    <property type="match status" value="1"/>
</dbReference>
<evidence type="ECO:0000256" key="6">
    <source>
        <dbReference type="ARBA" id="ARBA00022777"/>
    </source>
</evidence>
<dbReference type="EMBL" id="JAOVQN010000019">
    <property type="protein sequence ID" value="MCU9839491.1"/>
    <property type="molecule type" value="Genomic_DNA"/>
</dbReference>
<dbReference type="PANTHER" id="PTHR42878">
    <property type="entry name" value="TWO-COMPONENT HISTIDINE KINASE"/>
    <property type="match status" value="1"/>
</dbReference>
<dbReference type="InterPro" id="IPR036097">
    <property type="entry name" value="HisK_dim/P_sf"/>
</dbReference>
<keyword evidence="4" id="KW-0808">Transferase</keyword>
<dbReference type="InterPro" id="IPR036890">
    <property type="entry name" value="HATPase_C_sf"/>
</dbReference>
<name>A0ABT2WUD4_9RHOB</name>
<evidence type="ECO:0000256" key="7">
    <source>
        <dbReference type="ARBA" id="ARBA00022840"/>
    </source>
</evidence>
<gene>
    <name evidence="11" type="ORF">OEZ49_17080</name>
</gene>
<dbReference type="InterPro" id="IPR050351">
    <property type="entry name" value="BphY/WalK/GraS-like"/>
</dbReference>
<feature type="domain" description="Histidine kinase" evidence="10">
    <location>
        <begin position="171"/>
        <end position="394"/>
    </location>
</feature>
<organism evidence="11 12">
    <name type="scientific">Ruegeria marisflavi</name>
    <dbReference type="NCBI Taxonomy" id="2984152"/>
    <lineage>
        <taxon>Bacteria</taxon>
        <taxon>Pseudomonadati</taxon>
        <taxon>Pseudomonadota</taxon>
        <taxon>Alphaproteobacteria</taxon>
        <taxon>Rhodobacterales</taxon>
        <taxon>Roseobacteraceae</taxon>
        <taxon>Ruegeria</taxon>
    </lineage>
</organism>
<evidence type="ECO:0000259" key="10">
    <source>
        <dbReference type="PROSITE" id="PS50109"/>
    </source>
</evidence>
<comment type="catalytic activity">
    <reaction evidence="1">
        <text>ATP + protein L-histidine = ADP + protein N-phospho-L-histidine.</text>
        <dbReference type="EC" id="2.7.13.3"/>
    </reaction>
</comment>
<dbReference type="InterPro" id="IPR003594">
    <property type="entry name" value="HATPase_dom"/>
</dbReference>
<dbReference type="PROSITE" id="PS50109">
    <property type="entry name" value="HIS_KIN"/>
    <property type="match status" value="1"/>
</dbReference>
<evidence type="ECO:0000256" key="9">
    <source>
        <dbReference type="SAM" id="Coils"/>
    </source>
</evidence>